<gene>
    <name evidence="2" type="ORF">HPB48_011236</name>
</gene>
<evidence type="ECO:0000256" key="1">
    <source>
        <dbReference type="SAM" id="MobiDB-lite"/>
    </source>
</evidence>
<evidence type="ECO:0000313" key="3">
    <source>
        <dbReference type="Proteomes" id="UP000821853"/>
    </source>
</evidence>
<dbReference type="OrthoDB" id="123207at2759"/>
<sequence>MGGVPLSDSLISIYCPYLKSKRYYSRVSPHILDLMVVNAWLLYKRNIMNKCDQYTGRLLLLAEFKMDLAVSLRKTGKTVLKKQGRPGNQSVQRASEEKEKKGPSALTPN</sequence>
<keyword evidence="3" id="KW-1185">Reference proteome</keyword>
<proteinExistence type="predicted"/>
<dbReference type="VEuPathDB" id="VectorBase:HLOH_043103"/>
<dbReference type="PANTHER" id="PTHR47272">
    <property type="entry name" value="DDE_TNP_1_7 DOMAIN-CONTAINING PROTEIN"/>
    <property type="match status" value="1"/>
</dbReference>
<evidence type="ECO:0000313" key="2">
    <source>
        <dbReference type="EMBL" id="KAH9377586.1"/>
    </source>
</evidence>
<comment type="caution">
    <text evidence="2">The sequence shown here is derived from an EMBL/GenBank/DDBJ whole genome shotgun (WGS) entry which is preliminary data.</text>
</comment>
<accession>A0A9J6GQK3</accession>
<feature type="region of interest" description="Disordered" evidence="1">
    <location>
        <begin position="79"/>
        <end position="109"/>
    </location>
</feature>
<dbReference type="Proteomes" id="UP000821853">
    <property type="component" value="Unassembled WGS sequence"/>
</dbReference>
<organism evidence="2 3">
    <name type="scientific">Haemaphysalis longicornis</name>
    <name type="common">Bush tick</name>
    <dbReference type="NCBI Taxonomy" id="44386"/>
    <lineage>
        <taxon>Eukaryota</taxon>
        <taxon>Metazoa</taxon>
        <taxon>Ecdysozoa</taxon>
        <taxon>Arthropoda</taxon>
        <taxon>Chelicerata</taxon>
        <taxon>Arachnida</taxon>
        <taxon>Acari</taxon>
        <taxon>Parasitiformes</taxon>
        <taxon>Ixodida</taxon>
        <taxon>Ixodoidea</taxon>
        <taxon>Ixodidae</taxon>
        <taxon>Haemaphysalinae</taxon>
        <taxon>Haemaphysalis</taxon>
    </lineage>
</organism>
<dbReference type="EMBL" id="JABSTR010000008">
    <property type="protein sequence ID" value="KAH9377586.1"/>
    <property type="molecule type" value="Genomic_DNA"/>
</dbReference>
<dbReference type="AlphaFoldDB" id="A0A9J6GQK3"/>
<name>A0A9J6GQK3_HAELO</name>
<reference evidence="2 3" key="1">
    <citation type="journal article" date="2020" name="Cell">
        <title>Large-Scale Comparative Analyses of Tick Genomes Elucidate Their Genetic Diversity and Vector Capacities.</title>
        <authorList>
            <consortium name="Tick Genome and Microbiome Consortium (TIGMIC)"/>
            <person name="Jia N."/>
            <person name="Wang J."/>
            <person name="Shi W."/>
            <person name="Du L."/>
            <person name="Sun Y."/>
            <person name="Zhan W."/>
            <person name="Jiang J.F."/>
            <person name="Wang Q."/>
            <person name="Zhang B."/>
            <person name="Ji P."/>
            <person name="Bell-Sakyi L."/>
            <person name="Cui X.M."/>
            <person name="Yuan T.T."/>
            <person name="Jiang B.G."/>
            <person name="Yang W.F."/>
            <person name="Lam T.T."/>
            <person name="Chang Q.C."/>
            <person name="Ding S.J."/>
            <person name="Wang X.J."/>
            <person name="Zhu J.G."/>
            <person name="Ruan X.D."/>
            <person name="Zhao L."/>
            <person name="Wei J.T."/>
            <person name="Ye R.Z."/>
            <person name="Que T.C."/>
            <person name="Du C.H."/>
            <person name="Zhou Y.H."/>
            <person name="Cheng J.X."/>
            <person name="Dai P.F."/>
            <person name="Guo W.B."/>
            <person name="Han X.H."/>
            <person name="Huang E.J."/>
            <person name="Li L.F."/>
            <person name="Wei W."/>
            <person name="Gao Y.C."/>
            <person name="Liu J.Z."/>
            <person name="Shao H.Z."/>
            <person name="Wang X."/>
            <person name="Wang C.C."/>
            <person name="Yang T.C."/>
            <person name="Huo Q.B."/>
            <person name="Li W."/>
            <person name="Chen H.Y."/>
            <person name="Chen S.E."/>
            <person name="Zhou L.G."/>
            <person name="Ni X.B."/>
            <person name="Tian J.H."/>
            <person name="Sheng Y."/>
            <person name="Liu T."/>
            <person name="Pan Y.S."/>
            <person name="Xia L.Y."/>
            <person name="Li J."/>
            <person name="Zhao F."/>
            <person name="Cao W.C."/>
        </authorList>
    </citation>
    <scope>NUCLEOTIDE SEQUENCE [LARGE SCALE GENOMIC DNA]</scope>
    <source>
        <strain evidence="2">HaeL-2018</strain>
    </source>
</reference>
<evidence type="ECO:0008006" key="4">
    <source>
        <dbReference type="Google" id="ProtNLM"/>
    </source>
</evidence>
<dbReference type="OMA" id="TGICMTH"/>
<protein>
    <recommendedName>
        <fullName evidence="4">PiggyBac transposable element-derived protein domain-containing protein</fullName>
    </recommendedName>
</protein>